<dbReference type="Gene3D" id="1.25.40.10">
    <property type="entry name" value="Tetratricopeptide repeat domain"/>
    <property type="match status" value="2"/>
</dbReference>
<evidence type="ECO:0000313" key="4">
    <source>
        <dbReference type="Proteomes" id="UP000092124"/>
    </source>
</evidence>
<dbReference type="SUPFAM" id="SSF48452">
    <property type="entry name" value="TPR-like"/>
    <property type="match status" value="2"/>
</dbReference>
<evidence type="ECO:0000313" key="3">
    <source>
        <dbReference type="EMBL" id="OBS64994.1"/>
    </source>
</evidence>
<dbReference type="OrthoDB" id="9991614at2759"/>
<dbReference type="SMART" id="SM00028">
    <property type="entry name" value="TPR"/>
    <property type="match status" value="6"/>
</dbReference>
<evidence type="ECO:0000256" key="1">
    <source>
        <dbReference type="PROSITE-ProRule" id="PRU00339"/>
    </source>
</evidence>
<gene>
    <name evidence="3" type="ORF">A6R68_06477</name>
</gene>
<protein>
    <recommendedName>
        <fullName evidence="5">MalT-like TPR region domain-containing protein</fullName>
    </recommendedName>
</protein>
<dbReference type="STRING" id="56216.A0A1A6GGK3"/>
<evidence type="ECO:0008006" key="5">
    <source>
        <dbReference type="Google" id="ProtNLM"/>
    </source>
</evidence>
<keyword evidence="1" id="KW-0802">TPR repeat</keyword>
<dbReference type="PROSITE" id="PS50005">
    <property type="entry name" value="TPR"/>
    <property type="match status" value="1"/>
</dbReference>
<feature type="region of interest" description="Disordered" evidence="2">
    <location>
        <begin position="1"/>
        <end position="39"/>
    </location>
</feature>
<evidence type="ECO:0000256" key="2">
    <source>
        <dbReference type="SAM" id="MobiDB-lite"/>
    </source>
</evidence>
<dbReference type="InterPro" id="IPR011990">
    <property type="entry name" value="TPR-like_helical_dom_sf"/>
</dbReference>
<dbReference type="AlphaFoldDB" id="A0A1A6GGK3"/>
<reference evidence="3 4" key="1">
    <citation type="submission" date="2016-06" db="EMBL/GenBank/DDBJ databases">
        <title>The Draft Genome Sequence and Annotation of the Desert Woodrat Neotoma lepida.</title>
        <authorList>
            <person name="Campbell M."/>
            <person name="Oakeson K.F."/>
            <person name="Yandell M."/>
            <person name="Halpert J.R."/>
            <person name="Dearing D."/>
        </authorList>
    </citation>
    <scope>NUCLEOTIDE SEQUENCE [LARGE SCALE GENOMIC DNA]</scope>
    <source>
        <strain evidence="3">417</strain>
        <tissue evidence="3">Liver</tissue>
    </source>
</reference>
<name>A0A1A6GGK3_NEOLE</name>
<accession>A0A1A6GGK3</accession>
<dbReference type="InterPro" id="IPR019734">
    <property type="entry name" value="TPR_rpt"/>
</dbReference>
<dbReference type="PANTHER" id="PTHR47050">
    <property type="entry name" value="TETRATRICOPEPTIDE REPEAT PROTEIN 24"/>
    <property type="match status" value="1"/>
</dbReference>
<dbReference type="Pfam" id="PF13424">
    <property type="entry name" value="TPR_12"/>
    <property type="match status" value="1"/>
</dbReference>
<dbReference type="Proteomes" id="UP000092124">
    <property type="component" value="Unassembled WGS sequence"/>
</dbReference>
<proteinExistence type="predicted"/>
<dbReference type="Pfam" id="PF13181">
    <property type="entry name" value="TPR_8"/>
    <property type="match status" value="1"/>
</dbReference>
<dbReference type="InterPro" id="IPR024812">
    <property type="entry name" value="TPR_24"/>
</dbReference>
<dbReference type="PANTHER" id="PTHR47050:SF2">
    <property type="entry name" value="TETRATRICOPEPTIDE REPEAT PROTEIN 24"/>
    <property type="match status" value="1"/>
</dbReference>
<sequence>MLPGGTQEARSFPVPKDSHLKLEPVPKPSNCRKKKEKRKQLQEKANIQTLTRAGLRALQAGQTQEALGSFQEAFLLAAKVPSTRDSPALQACAFNLGAAYVETGDPATGLELLLRARPEGKSKGWCRGDQCFNVALAYHALGELTQALHWYRRALGHYQPQGDHGETQAKMGACYQALGWPKQAACSLQEASRAYAHAGQLWDAALAQVAAVRCMLSSGQHGLSDVLQALEESRKLADADRSTDRGLLGPLYNDLGMGYFQLQLFPLAVEAFLQALPLCRQPAEQATVLQNLGMTYNVLGNYQEAQEFHQKAANLYGSVGQRLEQGQSFSGLAFSLSQLGDHRAAWDSYLHALQAAQDTGDMKGQWQACEGLGAAAATLGQHDQALKYYKQALAQCQHEPGSVRERLVAKLVDAMRTFLTQERLAQAHILVI</sequence>
<organism evidence="3 4">
    <name type="scientific">Neotoma lepida</name>
    <name type="common">Desert woodrat</name>
    <dbReference type="NCBI Taxonomy" id="56216"/>
    <lineage>
        <taxon>Eukaryota</taxon>
        <taxon>Metazoa</taxon>
        <taxon>Chordata</taxon>
        <taxon>Craniata</taxon>
        <taxon>Vertebrata</taxon>
        <taxon>Euteleostomi</taxon>
        <taxon>Mammalia</taxon>
        <taxon>Eutheria</taxon>
        <taxon>Euarchontoglires</taxon>
        <taxon>Glires</taxon>
        <taxon>Rodentia</taxon>
        <taxon>Myomorpha</taxon>
        <taxon>Muroidea</taxon>
        <taxon>Cricetidae</taxon>
        <taxon>Neotominae</taxon>
        <taxon>Neotoma</taxon>
    </lineage>
</organism>
<feature type="repeat" description="TPR" evidence="1">
    <location>
        <begin position="286"/>
        <end position="319"/>
    </location>
</feature>
<keyword evidence="4" id="KW-1185">Reference proteome</keyword>
<dbReference type="Pfam" id="PF13176">
    <property type="entry name" value="TPR_7"/>
    <property type="match status" value="1"/>
</dbReference>
<comment type="caution">
    <text evidence="3">The sequence shown here is derived from an EMBL/GenBank/DDBJ whole genome shotgun (WGS) entry which is preliminary data.</text>
</comment>
<dbReference type="EMBL" id="LZPO01097113">
    <property type="protein sequence ID" value="OBS64994.1"/>
    <property type="molecule type" value="Genomic_DNA"/>
</dbReference>